<dbReference type="InterPro" id="IPR011009">
    <property type="entry name" value="Kinase-like_dom_sf"/>
</dbReference>
<protein>
    <submittedName>
        <fullName evidence="1">Uncharacterized protein</fullName>
    </submittedName>
</protein>
<reference evidence="1 2" key="1">
    <citation type="journal article" date="2023" name="Plants (Basel)">
        <title>Bridging the Gap: Combining Genomics and Transcriptomics Approaches to Understand Stylosanthes scabra, an Orphan Legume from the Brazilian Caatinga.</title>
        <authorList>
            <person name="Ferreira-Neto J.R.C."/>
            <person name="da Silva M.D."/>
            <person name="Binneck E."/>
            <person name="de Melo N.F."/>
            <person name="da Silva R.H."/>
            <person name="de Melo A.L.T.M."/>
            <person name="Pandolfi V."/>
            <person name="Bustamante F.O."/>
            <person name="Brasileiro-Vidal A.C."/>
            <person name="Benko-Iseppon A.M."/>
        </authorList>
    </citation>
    <scope>NUCLEOTIDE SEQUENCE [LARGE SCALE GENOMIC DNA]</scope>
    <source>
        <tissue evidence="1">Leaves</tissue>
    </source>
</reference>
<keyword evidence="2" id="KW-1185">Reference proteome</keyword>
<dbReference type="SUPFAM" id="SSF56112">
    <property type="entry name" value="Protein kinase-like (PK-like)"/>
    <property type="match status" value="1"/>
</dbReference>
<evidence type="ECO:0000313" key="2">
    <source>
        <dbReference type="Proteomes" id="UP001341840"/>
    </source>
</evidence>
<dbReference type="Gene3D" id="1.10.510.10">
    <property type="entry name" value="Transferase(Phosphotransferase) domain 1"/>
    <property type="match status" value="1"/>
</dbReference>
<organism evidence="1 2">
    <name type="scientific">Stylosanthes scabra</name>
    <dbReference type="NCBI Taxonomy" id="79078"/>
    <lineage>
        <taxon>Eukaryota</taxon>
        <taxon>Viridiplantae</taxon>
        <taxon>Streptophyta</taxon>
        <taxon>Embryophyta</taxon>
        <taxon>Tracheophyta</taxon>
        <taxon>Spermatophyta</taxon>
        <taxon>Magnoliopsida</taxon>
        <taxon>eudicotyledons</taxon>
        <taxon>Gunneridae</taxon>
        <taxon>Pentapetalae</taxon>
        <taxon>rosids</taxon>
        <taxon>fabids</taxon>
        <taxon>Fabales</taxon>
        <taxon>Fabaceae</taxon>
        <taxon>Papilionoideae</taxon>
        <taxon>50 kb inversion clade</taxon>
        <taxon>dalbergioids sensu lato</taxon>
        <taxon>Dalbergieae</taxon>
        <taxon>Pterocarpus clade</taxon>
        <taxon>Stylosanthes</taxon>
    </lineage>
</organism>
<dbReference type="EMBL" id="JASCZI010000003">
    <property type="protein sequence ID" value="MED6106057.1"/>
    <property type="molecule type" value="Genomic_DNA"/>
</dbReference>
<evidence type="ECO:0000313" key="1">
    <source>
        <dbReference type="EMBL" id="MED6106057.1"/>
    </source>
</evidence>
<proteinExistence type="predicted"/>
<dbReference type="Proteomes" id="UP001341840">
    <property type="component" value="Unassembled WGS sequence"/>
</dbReference>
<gene>
    <name evidence="1" type="ORF">PIB30_001449</name>
</gene>
<name>A0ABU6Q2F1_9FABA</name>
<sequence>MEEEATDLHRRGAWTPLSFGVFLLEVVSEKLPWDIYKEHLENCNQSLESYAEKNVDKSKIAPECWKIFVDIIDITERCLQAEGRERPDMGEVEVELEHALQFQEEADAKNFGSENSDRI</sequence>
<accession>A0ABU6Q2F1</accession>
<comment type="caution">
    <text evidence="1">The sequence shown here is derived from an EMBL/GenBank/DDBJ whole genome shotgun (WGS) entry which is preliminary data.</text>
</comment>